<feature type="signal peptide" evidence="4">
    <location>
        <begin position="1"/>
        <end position="19"/>
    </location>
</feature>
<evidence type="ECO:0000256" key="3">
    <source>
        <dbReference type="ARBA" id="ARBA00022729"/>
    </source>
</evidence>
<comment type="caution">
    <text evidence="5">The sequence shown here is derived from an EMBL/GenBank/DDBJ whole genome shotgun (WGS) entry which is preliminary data.</text>
</comment>
<evidence type="ECO:0000256" key="4">
    <source>
        <dbReference type="SAM" id="SignalP"/>
    </source>
</evidence>
<accession>A0A6G3ZZZ5</accession>
<dbReference type="PANTHER" id="PTHR30061:SF50">
    <property type="entry name" value="MALTOSE_MALTODEXTRIN-BINDING PERIPLASMIC PROTEIN"/>
    <property type="match status" value="1"/>
</dbReference>
<dbReference type="EMBL" id="JAAIKC010000004">
    <property type="protein sequence ID" value="NEW06977.1"/>
    <property type="molecule type" value="Genomic_DNA"/>
</dbReference>
<dbReference type="GO" id="GO:0055052">
    <property type="term" value="C:ATP-binding cassette (ABC) transporter complex, substrate-binding subunit-containing"/>
    <property type="evidence" value="ECO:0007669"/>
    <property type="project" value="TreeGrafter"/>
</dbReference>
<dbReference type="InterPro" id="IPR006059">
    <property type="entry name" value="SBP"/>
</dbReference>
<comment type="similarity">
    <text evidence="1">Belongs to the bacterial solute-binding protein 1 family.</text>
</comment>
<keyword evidence="3 4" id="KW-0732">Signal</keyword>
<proteinExistence type="inferred from homology"/>
<dbReference type="Pfam" id="PF01547">
    <property type="entry name" value="SBP_bac_1"/>
    <property type="match status" value="1"/>
</dbReference>
<dbReference type="InterPro" id="IPR006061">
    <property type="entry name" value="SBP_1_CS"/>
</dbReference>
<gene>
    <name evidence="5" type="ORF">GK047_13280</name>
</gene>
<dbReference type="SUPFAM" id="SSF53850">
    <property type="entry name" value="Periplasmic binding protein-like II"/>
    <property type="match status" value="1"/>
</dbReference>
<protein>
    <submittedName>
        <fullName evidence="5">Extracellular solute-binding protein</fullName>
    </submittedName>
</protein>
<dbReference type="PROSITE" id="PS51257">
    <property type="entry name" value="PROKAR_LIPOPROTEIN"/>
    <property type="match status" value="1"/>
</dbReference>
<dbReference type="GO" id="GO:0055085">
    <property type="term" value="P:transmembrane transport"/>
    <property type="evidence" value="ECO:0007669"/>
    <property type="project" value="InterPro"/>
</dbReference>
<name>A0A6G3ZZZ5_9BACL</name>
<sequence>MRKWVTSAAVLVFTGSLMTACGTNKENSDAAGSTATSKPQEAVVNVFNFKVEISQEFDRLAKEYEKTHPGVRINVSTVGGDDYNTQLKAKFAAADMPDIFNNEGYRQLDTWIEQIEDLSDQPWVADVIDLAKEPMTKNGKVYGMPMNLEGLGFLYNKEQFQKAGITELPTTLSQLEETSKKLQGAGFTPFMNHYGSLYTLGYHAFYQAMGKQKDTGAFINELSSGTAHFAGNPIFIDWIKLLDMTVKYGNKNPLTTDYSNGTSQFAAGKASMTIGGNWVQPIVDKVDPNLKIGILPMPINDDKALNDNIYVGVPNNWVVNKNSKVKKEAKDFLNWLVTSDTGKQYLTKDFKFIPAFKSIQADPTSVGSIGEDVAKYIKDGKIRGWQWSRYPDGATQEFGASIQKYVAGKINGDQMLAEFQLAWDKLNRK</sequence>
<dbReference type="GO" id="GO:1901982">
    <property type="term" value="F:maltose binding"/>
    <property type="evidence" value="ECO:0007669"/>
    <property type="project" value="TreeGrafter"/>
</dbReference>
<reference evidence="5" key="1">
    <citation type="submission" date="2020-02" db="EMBL/GenBank/DDBJ databases">
        <authorList>
            <person name="Shen X.-R."/>
            <person name="Zhang Y.-X."/>
        </authorList>
    </citation>
    <scope>NUCLEOTIDE SEQUENCE</scope>
    <source>
        <strain evidence="5">SYP-B3998</strain>
    </source>
</reference>
<dbReference type="AlphaFoldDB" id="A0A6G3ZZZ5"/>
<dbReference type="GO" id="GO:0015768">
    <property type="term" value="P:maltose transport"/>
    <property type="evidence" value="ECO:0007669"/>
    <property type="project" value="TreeGrafter"/>
</dbReference>
<dbReference type="PANTHER" id="PTHR30061">
    <property type="entry name" value="MALTOSE-BINDING PERIPLASMIC PROTEIN"/>
    <property type="match status" value="1"/>
</dbReference>
<evidence type="ECO:0000313" key="5">
    <source>
        <dbReference type="EMBL" id="NEW06977.1"/>
    </source>
</evidence>
<organism evidence="5">
    <name type="scientific">Paenibacillus sp. SYP-B3998</name>
    <dbReference type="NCBI Taxonomy" id="2678564"/>
    <lineage>
        <taxon>Bacteria</taxon>
        <taxon>Bacillati</taxon>
        <taxon>Bacillota</taxon>
        <taxon>Bacilli</taxon>
        <taxon>Bacillales</taxon>
        <taxon>Paenibacillaceae</taxon>
        <taxon>Paenibacillus</taxon>
    </lineage>
</organism>
<evidence type="ECO:0000256" key="2">
    <source>
        <dbReference type="ARBA" id="ARBA00022448"/>
    </source>
</evidence>
<evidence type="ECO:0000256" key="1">
    <source>
        <dbReference type="ARBA" id="ARBA00008520"/>
    </source>
</evidence>
<dbReference type="GO" id="GO:0042956">
    <property type="term" value="P:maltodextrin transmembrane transport"/>
    <property type="evidence" value="ECO:0007669"/>
    <property type="project" value="TreeGrafter"/>
</dbReference>
<dbReference type="PROSITE" id="PS01037">
    <property type="entry name" value="SBP_BACTERIAL_1"/>
    <property type="match status" value="1"/>
</dbReference>
<feature type="chain" id="PRO_5039092005" evidence="4">
    <location>
        <begin position="20"/>
        <end position="429"/>
    </location>
</feature>
<dbReference type="Gene3D" id="3.40.190.10">
    <property type="entry name" value="Periplasmic binding protein-like II"/>
    <property type="match status" value="2"/>
</dbReference>
<keyword evidence="2" id="KW-0813">Transport</keyword>